<name>A0A381PAT6_9ZZZZ</name>
<dbReference type="PROSITE" id="PS51257">
    <property type="entry name" value="PROKAR_LIPOPROTEIN"/>
    <property type="match status" value="1"/>
</dbReference>
<protein>
    <submittedName>
        <fullName evidence="1">Uncharacterized protein</fullName>
    </submittedName>
</protein>
<dbReference type="AlphaFoldDB" id="A0A381PAT6"/>
<reference evidence="1" key="1">
    <citation type="submission" date="2018-05" db="EMBL/GenBank/DDBJ databases">
        <authorList>
            <person name="Lanie J.A."/>
            <person name="Ng W.-L."/>
            <person name="Kazmierczak K.M."/>
            <person name="Andrzejewski T.M."/>
            <person name="Davidsen T.M."/>
            <person name="Wayne K.J."/>
            <person name="Tettelin H."/>
            <person name="Glass J.I."/>
            <person name="Rusch D."/>
            <person name="Podicherti R."/>
            <person name="Tsui H.-C.T."/>
            <person name="Winkler M.E."/>
        </authorList>
    </citation>
    <scope>NUCLEOTIDE SEQUENCE</scope>
</reference>
<evidence type="ECO:0000313" key="1">
    <source>
        <dbReference type="EMBL" id="SUZ63427.1"/>
    </source>
</evidence>
<gene>
    <name evidence="1" type="ORF">METZ01_LOCUS16281</name>
</gene>
<accession>A0A381PAT6</accession>
<proteinExistence type="predicted"/>
<sequence>MKNILLTLLSISILSCGSLLAPSSQVAESNNPNEKFLGTFEFQVFDLPMSGDMILSLTVKEDEDGLTSVFESLSGELAEGIVVNGTEIEEDILYIDVLIQNQYAVFFEIYVEGDEITGYLADMFELAGKKVD</sequence>
<dbReference type="EMBL" id="UINC01000916">
    <property type="protein sequence ID" value="SUZ63427.1"/>
    <property type="molecule type" value="Genomic_DNA"/>
</dbReference>
<organism evidence="1">
    <name type="scientific">marine metagenome</name>
    <dbReference type="NCBI Taxonomy" id="408172"/>
    <lineage>
        <taxon>unclassified sequences</taxon>
        <taxon>metagenomes</taxon>
        <taxon>ecological metagenomes</taxon>
    </lineage>
</organism>